<dbReference type="OrthoDB" id="95374at2"/>
<dbReference type="PATRIC" id="fig|1069640.6.peg.647"/>
<dbReference type="HOGENOM" id="CLU_1089477_0_0_0"/>
<evidence type="ECO:0000313" key="2">
    <source>
        <dbReference type="Proteomes" id="UP000033103"/>
    </source>
</evidence>
<dbReference type="InterPro" id="IPR036291">
    <property type="entry name" value="NAD(P)-bd_dom_sf"/>
</dbReference>
<keyword evidence="2" id="KW-1185">Reference proteome</keyword>
<evidence type="ECO:0000313" key="1">
    <source>
        <dbReference type="EMBL" id="AKC95550.1"/>
    </source>
</evidence>
<dbReference type="STRING" id="187101.VC03_03295"/>
<accession>A0A0E3ZA04</accession>
<dbReference type="SUPFAM" id="SSF51735">
    <property type="entry name" value="NAD(P)-binding Rossmann-fold domains"/>
    <property type="match status" value="1"/>
</dbReference>
<reference evidence="1 2" key="1">
    <citation type="journal article" date="2012" name="BMC Genomics">
        <title>Genomic sequence analysis and characterization of Sneathia amnii sp. nov.</title>
        <authorList>
            <consortium name="Vaginal Microbiome Consortium (additional members)"/>
            <person name="Harwich M.D.Jr."/>
            <person name="Serrano M.G."/>
            <person name="Fettweis J.M."/>
            <person name="Alves J.M."/>
            <person name="Reimers M.A."/>
            <person name="Buck G.A."/>
            <person name="Jefferson K.K."/>
        </authorList>
    </citation>
    <scope>NUCLEOTIDE SEQUENCE [LARGE SCALE GENOMIC DNA]</scope>
    <source>
        <strain evidence="1 2">SN35</strain>
    </source>
</reference>
<gene>
    <name evidence="1" type="ORF">VC03_03295</name>
</gene>
<dbReference type="Gene3D" id="3.40.50.720">
    <property type="entry name" value="NAD(P)-binding Rossmann-like Domain"/>
    <property type="match status" value="1"/>
</dbReference>
<proteinExistence type="predicted"/>
<dbReference type="AlphaFoldDB" id="A0A0E3ZA04"/>
<dbReference type="Proteomes" id="UP000033103">
    <property type="component" value="Chromosome"/>
</dbReference>
<protein>
    <submittedName>
        <fullName evidence="1">Uncharacterized protein</fullName>
    </submittedName>
</protein>
<name>A0A0E3ZA04_9FUSO</name>
<dbReference type="RefSeq" id="WP_046328656.1">
    <property type="nucleotide sequence ID" value="NZ_CP011280.1"/>
</dbReference>
<dbReference type="EMBL" id="CP011280">
    <property type="protein sequence ID" value="AKC95550.1"/>
    <property type="molecule type" value="Genomic_DNA"/>
</dbReference>
<dbReference type="KEGG" id="sns:VC03_03295"/>
<sequence>MVYIVNKNDEHELISMILDYLNIEYTYCEKTTEEVLDLIESKQYEGIFLDNNYKDYLKSNFKKTYYRLYKYINYISLENGDEINPRNTIYEGFKEFLLDEKFDISQKTILILGSTKQAISIYNALKDISDPVVYIATITDELDIKLRPGDRKIRKIEIVNLLKADYIINATEMGNVKAINTCMLEGVNLIPTNYAFDLITYPFKTSLLRKYELKGAKVYSGLILLIYRVLKSINCDDYSQVSKIYDYILEKEKCR</sequence>
<dbReference type="Gene3D" id="3.40.50.10860">
    <property type="entry name" value="Leucine Dehydrogenase, chain A, domain 1"/>
    <property type="match status" value="1"/>
</dbReference>
<organism evidence="1 2">
    <name type="scientific">Sneathia vaginalis</name>
    <dbReference type="NCBI Taxonomy" id="187101"/>
    <lineage>
        <taxon>Bacteria</taxon>
        <taxon>Fusobacteriati</taxon>
        <taxon>Fusobacteriota</taxon>
        <taxon>Fusobacteriia</taxon>
        <taxon>Fusobacteriales</taxon>
        <taxon>Leptotrichiaceae</taxon>
        <taxon>Sneathia</taxon>
    </lineage>
</organism>